<dbReference type="Gene3D" id="1.10.530.10">
    <property type="match status" value="1"/>
</dbReference>
<dbReference type="InterPro" id="IPR023346">
    <property type="entry name" value="Lysozyme-like_dom_sf"/>
</dbReference>
<dbReference type="SUPFAM" id="SSF53955">
    <property type="entry name" value="Lysozyme-like"/>
    <property type="match status" value="1"/>
</dbReference>
<dbReference type="PANTHER" id="PTHR37423">
    <property type="entry name" value="SOLUBLE LYTIC MUREIN TRANSGLYCOSYLASE-RELATED"/>
    <property type="match status" value="1"/>
</dbReference>
<comment type="caution">
    <text evidence="3">The sequence shown here is derived from an EMBL/GenBank/DDBJ whole genome shotgun (WGS) entry which is preliminary data.</text>
</comment>
<dbReference type="AlphaFoldDB" id="A0A938XXD2"/>
<proteinExistence type="inferred from homology"/>
<evidence type="ECO:0000313" key="4">
    <source>
        <dbReference type="Proteomes" id="UP000717624"/>
    </source>
</evidence>
<dbReference type="GO" id="GO:0000270">
    <property type="term" value="P:peptidoglycan metabolic process"/>
    <property type="evidence" value="ECO:0007669"/>
    <property type="project" value="InterPro"/>
</dbReference>
<evidence type="ECO:0000256" key="1">
    <source>
        <dbReference type="ARBA" id="ARBA00007734"/>
    </source>
</evidence>
<dbReference type="CDD" id="cd16896">
    <property type="entry name" value="LT_Slt70-like"/>
    <property type="match status" value="1"/>
</dbReference>
<comment type="similarity">
    <text evidence="1">Belongs to the transglycosylase Slt family.</text>
</comment>
<evidence type="ECO:0000313" key="3">
    <source>
        <dbReference type="EMBL" id="MBM7588704.1"/>
    </source>
</evidence>
<dbReference type="EMBL" id="JAFBEB010000001">
    <property type="protein sequence ID" value="MBM7588704.1"/>
    <property type="molecule type" value="Genomic_DNA"/>
</dbReference>
<reference evidence="3" key="1">
    <citation type="submission" date="2021-01" db="EMBL/GenBank/DDBJ databases">
        <title>Genomic Encyclopedia of Type Strains, Phase IV (KMG-IV): sequencing the most valuable type-strain genomes for metagenomic binning, comparative biology and taxonomic classification.</title>
        <authorList>
            <person name="Goeker M."/>
        </authorList>
    </citation>
    <scope>NUCLEOTIDE SEQUENCE</scope>
    <source>
        <strain evidence="3">DSM 25523</strain>
    </source>
</reference>
<dbReference type="PROSITE" id="PS00922">
    <property type="entry name" value="TRANSGLYCOSYLASE"/>
    <property type="match status" value="1"/>
</dbReference>
<dbReference type="RefSeq" id="WP_204516435.1">
    <property type="nucleotide sequence ID" value="NZ_BAABIN010000009.1"/>
</dbReference>
<gene>
    <name evidence="3" type="ORF">JOD01_000290</name>
</gene>
<sequence>MKVTPQLQNLSRYITEPSLNPLAAIGDSGSEDAAFQDVLDARLAAGQRVITAEEIIADLDGTPTFGYKGFSAGTLTDRGQGEATQNSASVRSITDTIETIAKKYGVDTDLVKEVVRAESNFNPNAVSRAGAKGLMQLMDSTARSMHVRNVYDPVQNLEGGTKYLRSLLQRFDGNVKVALAAYNAGPGRIRQLGIDDDEELEEKAYLLPEETRRYVAKITSRLDQQG</sequence>
<dbReference type="PANTHER" id="PTHR37423:SF2">
    <property type="entry name" value="MEMBRANE-BOUND LYTIC MUREIN TRANSGLYCOSYLASE C"/>
    <property type="match status" value="1"/>
</dbReference>
<accession>A0A938XXD2</accession>
<dbReference type="GO" id="GO:0008933">
    <property type="term" value="F:peptidoglycan lytic transglycosylase activity"/>
    <property type="evidence" value="ECO:0007669"/>
    <property type="project" value="InterPro"/>
</dbReference>
<dbReference type="Pfam" id="PF01464">
    <property type="entry name" value="SLT"/>
    <property type="match status" value="1"/>
</dbReference>
<evidence type="ECO:0000259" key="2">
    <source>
        <dbReference type="Pfam" id="PF01464"/>
    </source>
</evidence>
<organism evidence="3 4">
    <name type="scientific">Brevibacillus fulvus</name>
    <dbReference type="NCBI Taxonomy" id="1125967"/>
    <lineage>
        <taxon>Bacteria</taxon>
        <taxon>Bacillati</taxon>
        <taxon>Bacillota</taxon>
        <taxon>Bacilli</taxon>
        <taxon>Bacillales</taxon>
        <taxon>Paenibacillaceae</taxon>
        <taxon>Brevibacillus</taxon>
    </lineage>
</organism>
<dbReference type="InterPro" id="IPR008258">
    <property type="entry name" value="Transglycosylase_SLT_dom_1"/>
</dbReference>
<dbReference type="InterPro" id="IPR000189">
    <property type="entry name" value="Transglyc_AS"/>
</dbReference>
<dbReference type="GO" id="GO:0016020">
    <property type="term" value="C:membrane"/>
    <property type="evidence" value="ECO:0007669"/>
    <property type="project" value="InterPro"/>
</dbReference>
<name>A0A938XXD2_9BACL</name>
<protein>
    <recommendedName>
        <fullName evidence="2">Transglycosylase SLT domain-containing protein</fullName>
    </recommendedName>
</protein>
<feature type="domain" description="Transglycosylase SLT" evidence="2">
    <location>
        <begin position="97"/>
        <end position="192"/>
    </location>
</feature>
<keyword evidence="4" id="KW-1185">Reference proteome</keyword>
<dbReference type="Proteomes" id="UP000717624">
    <property type="component" value="Unassembled WGS sequence"/>
</dbReference>